<dbReference type="InterPro" id="IPR051450">
    <property type="entry name" value="Gfo/Idh/MocA_Oxidoreductases"/>
</dbReference>
<gene>
    <name evidence="3" type="ORF">CJ669_05225</name>
</gene>
<evidence type="ECO:0008006" key="5">
    <source>
        <dbReference type="Google" id="ProtNLM"/>
    </source>
</evidence>
<evidence type="ECO:0000313" key="4">
    <source>
        <dbReference type="Proteomes" id="UP000239065"/>
    </source>
</evidence>
<dbReference type="Gene3D" id="3.40.50.720">
    <property type="entry name" value="NAD(P)-binding Rossmann-like Domain"/>
    <property type="match status" value="1"/>
</dbReference>
<dbReference type="Pfam" id="PF22725">
    <property type="entry name" value="GFO_IDH_MocA_C3"/>
    <property type="match status" value="1"/>
</dbReference>
<dbReference type="SUPFAM" id="SSF55347">
    <property type="entry name" value="Glyceraldehyde-3-phosphate dehydrogenase-like, C-terminal domain"/>
    <property type="match status" value="1"/>
</dbReference>
<feature type="domain" description="GFO/IDH/MocA-like oxidoreductase" evidence="2">
    <location>
        <begin position="137"/>
        <end position="253"/>
    </location>
</feature>
<name>A0A2S9SNI5_9BACT</name>
<dbReference type="PANTHER" id="PTHR43377:SF1">
    <property type="entry name" value="BILIVERDIN REDUCTASE A"/>
    <property type="match status" value="1"/>
</dbReference>
<sequence>MKFLVCGVGSIGLRHLRNLKLLGQEDIIVYSTGKSVMVDIKEELEGLKIFNSLEEALKQKPDVCMITNPTSMHTNIAIKAANAGCHLYIEKPLSHNLENLDLLQKIVDEKTLTTFITYQFRYHPHINKLKEIFETSEEKYGQPLYVTTEWSEYLPDWHPWEDYKQGYSARKDLGGGVLLTQIHPMNYLNYIFGDIKDVKINKSATQVLDIEVDDIADLLISFKNGISGHVHIDFLQKPRVHTMKIVTSKGRFEWDYHQNSLIFVDMNSQKEYFVNEGFERNDMFVSMLKDFIECVDMNKRTKFNLNEAIEELKLLKEE</sequence>
<dbReference type="InterPro" id="IPR036291">
    <property type="entry name" value="NAD(P)-bd_dom_sf"/>
</dbReference>
<dbReference type="SUPFAM" id="SSF51735">
    <property type="entry name" value="NAD(P)-binding Rossmann-fold domains"/>
    <property type="match status" value="1"/>
</dbReference>
<dbReference type="AlphaFoldDB" id="A0A2S9SNI5"/>
<proteinExistence type="predicted"/>
<dbReference type="GO" id="GO:0000166">
    <property type="term" value="F:nucleotide binding"/>
    <property type="evidence" value="ECO:0007669"/>
    <property type="project" value="InterPro"/>
</dbReference>
<comment type="caution">
    <text evidence="3">The sequence shown here is derived from an EMBL/GenBank/DDBJ whole genome shotgun (WGS) entry which is preliminary data.</text>
</comment>
<dbReference type="InterPro" id="IPR000683">
    <property type="entry name" value="Gfo/Idh/MocA-like_OxRdtase_N"/>
</dbReference>
<evidence type="ECO:0000313" key="3">
    <source>
        <dbReference type="EMBL" id="PRM88154.1"/>
    </source>
</evidence>
<accession>A0A2S9SNI5</accession>
<reference evidence="3 4" key="1">
    <citation type="submission" date="2017-09" db="EMBL/GenBank/DDBJ databases">
        <title>Reassesment of A. cryaerophilus.</title>
        <authorList>
            <person name="Perez-Cataluna A."/>
            <person name="Collado L."/>
            <person name="Salgado O."/>
            <person name="Lefinanco V."/>
            <person name="Figueras M.J."/>
        </authorList>
    </citation>
    <scope>NUCLEOTIDE SEQUENCE [LARGE SCALE GENOMIC DNA]</scope>
    <source>
        <strain evidence="3 4">LMG 9861</strain>
    </source>
</reference>
<feature type="domain" description="Gfo/Idh/MocA-like oxidoreductase N-terminal" evidence="1">
    <location>
        <begin position="2"/>
        <end position="115"/>
    </location>
</feature>
<dbReference type="Proteomes" id="UP000239065">
    <property type="component" value="Unassembled WGS sequence"/>
</dbReference>
<evidence type="ECO:0000259" key="2">
    <source>
        <dbReference type="Pfam" id="PF22725"/>
    </source>
</evidence>
<dbReference type="InterPro" id="IPR055170">
    <property type="entry name" value="GFO_IDH_MocA-like_dom"/>
</dbReference>
<dbReference type="PANTHER" id="PTHR43377">
    <property type="entry name" value="BILIVERDIN REDUCTASE A"/>
    <property type="match status" value="1"/>
</dbReference>
<dbReference type="RefSeq" id="WP_105909014.1">
    <property type="nucleotide sequence ID" value="NZ_NXGJ01000004.1"/>
</dbReference>
<dbReference type="Pfam" id="PF01408">
    <property type="entry name" value="GFO_IDH_MocA"/>
    <property type="match status" value="1"/>
</dbReference>
<dbReference type="Gene3D" id="3.30.360.10">
    <property type="entry name" value="Dihydrodipicolinate Reductase, domain 2"/>
    <property type="match status" value="1"/>
</dbReference>
<protein>
    <recommendedName>
        <fullName evidence="5">Gfo/Idh/MocA family oxidoreductase</fullName>
    </recommendedName>
</protein>
<organism evidence="3 4">
    <name type="scientific">Aliarcobacter cryaerophilus</name>
    <dbReference type="NCBI Taxonomy" id="28198"/>
    <lineage>
        <taxon>Bacteria</taxon>
        <taxon>Pseudomonadati</taxon>
        <taxon>Campylobacterota</taxon>
        <taxon>Epsilonproteobacteria</taxon>
        <taxon>Campylobacterales</taxon>
        <taxon>Arcobacteraceae</taxon>
        <taxon>Aliarcobacter</taxon>
    </lineage>
</organism>
<evidence type="ECO:0000259" key="1">
    <source>
        <dbReference type="Pfam" id="PF01408"/>
    </source>
</evidence>
<dbReference type="EMBL" id="NXGJ01000004">
    <property type="protein sequence ID" value="PRM88154.1"/>
    <property type="molecule type" value="Genomic_DNA"/>
</dbReference>